<feature type="domain" description="Carrier" evidence="1">
    <location>
        <begin position="1033"/>
        <end position="1107"/>
    </location>
</feature>
<dbReference type="FunFam" id="3.40.50.980:FF:000001">
    <property type="entry name" value="Non-ribosomal peptide synthetase"/>
    <property type="match status" value="1"/>
</dbReference>
<dbReference type="Gene3D" id="1.10.1200.10">
    <property type="entry name" value="ACP-like"/>
    <property type="match status" value="2"/>
</dbReference>
<dbReference type="SUPFAM" id="SSF47336">
    <property type="entry name" value="ACP-like"/>
    <property type="match status" value="2"/>
</dbReference>
<dbReference type="GO" id="GO:0003824">
    <property type="term" value="F:catalytic activity"/>
    <property type="evidence" value="ECO:0007669"/>
    <property type="project" value="InterPro"/>
</dbReference>
<dbReference type="Gene3D" id="3.30.559.10">
    <property type="entry name" value="Chloramphenicol acetyltransferase-like domain"/>
    <property type="match status" value="1"/>
</dbReference>
<dbReference type="Gene3D" id="2.30.38.10">
    <property type="entry name" value="Luciferase, Domain 3"/>
    <property type="match status" value="1"/>
</dbReference>
<dbReference type="InterPro" id="IPR000873">
    <property type="entry name" value="AMP-dep_synth/lig_dom"/>
</dbReference>
<dbReference type="Pfam" id="PF13193">
    <property type="entry name" value="AMP-binding_C"/>
    <property type="match status" value="1"/>
</dbReference>
<dbReference type="NCBIfam" id="TIGR01733">
    <property type="entry name" value="AA-adenyl-dom"/>
    <property type="match status" value="1"/>
</dbReference>
<dbReference type="InterPro" id="IPR036736">
    <property type="entry name" value="ACP-like_sf"/>
</dbReference>
<dbReference type="InterPro" id="IPR020459">
    <property type="entry name" value="AMP-binding"/>
</dbReference>
<reference evidence="2 3" key="1">
    <citation type="submission" date="2016-10" db="EMBL/GenBank/DDBJ databases">
        <authorList>
            <person name="de Groot N.N."/>
        </authorList>
    </citation>
    <scope>NUCLEOTIDE SEQUENCE [LARGE SCALE GENOMIC DNA]</scope>
    <source>
        <strain evidence="2 3">DSM 21039</strain>
    </source>
</reference>
<dbReference type="OrthoDB" id="9778690at2"/>
<dbReference type="InterPro" id="IPR009081">
    <property type="entry name" value="PP-bd_ACP"/>
</dbReference>
<dbReference type="Pfam" id="PF00550">
    <property type="entry name" value="PP-binding"/>
    <property type="match status" value="2"/>
</dbReference>
<dbReference type="PANTHER" id="PTHR45527">
    <property type="entry name" value="NONRIBOSOMAL PEPTIDE SYNTHETASE"/>
    <property type="match status" value="1"/>
</dbReference>
<keyword evidence="3" id="KW-1185">Reference proteome</keyword>
<dbReference type="InterPro" id="IPR020845">
    <property type="entry name" value="AMP-binding_CS"/>
</dbReference>
<dbReference type="GO" id="GO:0005737">
    <property type="term" value="C:cytoplasm"/>
    <property type="evidence" value="ECO:0007669"/>
    <property type="project" value="TreeGrafter"/>
</dbReference>
<dbReference type="PRINTS" id="PR00154">
    <property type="entry name" value="AMPBINDING"/>
</dbReference>
<dbReference type="PROSITE" id="PS50075">
    <property type="entry name" value="CARRIER"/>
    <property type="match status" value="2"/>
</dbReference>
<dbReference type="InterPro" id="IPR001242">
    <property type="entry name" value="Condensation_dom"/>
</dbReference>
<dbReference type="Gene3D" id="3.30.559.30">
    <property type="entry name" value="Nonribosomal peptide synthetase, condensation domain"/>
    <property type="match status" value="1"/>
</dbReference>
<evidence type="ECO:0000259" key="1">
    <source>
        <dbReference type="PROSITE" id="PS50075"/>
    </source>
</evidence>
<evidence type="ECO:0000313" key="3">
    <source>
        <dbReference type="Proteomes" id="UP000198984"/>
    </source>
</evidence>
<dbReference type="AlphaFoldDB" id="A0A1H8KT37"/>
<dbReference type="PANTHER" id="PTHR45527:SF1">
    <property type="entry name" value="FATTY ACID SYNTHASE"/>
    <property type="match status" value="1"/>
</dbReference>
<dbReference type="Gene3D" id="3.30.300.30">
    <property type="match status" value="1"/>
</dbReference>
<evidence type="ECO:0000313" key="2">
    <source>
        <dbReference type="EMBL" id="SEN95578.1"/>
    </source>
</evidence>
<dbReference type="GO" id="GO:0031177">
    <property type="term" value="F:phosphopantetheine binding"/>
    <property type="evidence" value="ECO:0007669"/>
    <property type="project" value="TreeGrafter"/>
</dbReference>
<sequence>LQQIGIHDNFLELGAHSLNIGAFVNRLHHESHIRLGLRDVFSEPTIAGLCKVAESRGLSLYEGIRPVAQQEHYALSHAQQRLWIQSLMADDKTAYNISGAYEITGALKQDVLQQVFEQLLQRYEILRTVFINAGSATRQKILLPAASGFALNYRNISGAQDPAAEAKRMAAADTLAAFDLSAGPLWRATLLQLAAGHYVLVFTWHHIIADALSMMKLMGEIIELYSALEEGRGNTLQPLAIQYKDYAVWQQQEAYIAAMQDHRQYWHQKLSGNLTVLEFPVDVPRSESRTYKGGRSRQFLDDVTARNFLRFIQEQDVTLFMGFLALVQTLAYRYTGTEDIILGTTVAGREHRDLEEQIGFFVNNLVLRMEVDGSDSFEQLLSKTKNMALEAYEHQEYPFDQLVGEKLSSRSAARSPFFDVLVECNNLSLDKQETAGLQHLQVTPFDSGVISSRYDLIFRCFEGEGMLLEIEYNVQLYTENTINRMMEHMVNLLLHILQNRQAPLSKLPYMSAVETRQLLDFSSIQYQQLPATDVVTLLEKQLLQTPQLPALVSGTVSISYAEMHAAANKLARHLNNTYHVQPGDRVAIMLNASAEMIIGLLGILKSGAAYVPVDPAFPAERKHSIAAEAEVKVLLTDAQHMLSMDFYEGPVFALDVQLPFLDEEVTALQVPLQANDLAYILYTSGSTGKPKGVAIGHGALVTYLSWAAAYYVDAHTSGHFSLFTPLTFDLTVTSIFCPLITGNTLYIEDADQPLSETLRQVFSDAYPVEIVKLTPAHISLLPQLAITRSNIKKVIAGGDMLTHKHISILRNINPQIRIINEYGPTEATVGCIVKEISEETRILIGRPVTNTGAYILDNAMQLVPVGNTGELFLTGSNLAAGYFRRPDLTEQQFKQHLFGEQRLYRTGDLARWLPDGNIECLGRKDDQVKVNGYRVELREIEERLVMCPGIQAAGVICKKQESADVLLAFVEAAEPLNVPSINQYLRQYLPAYMLPAVITQVPALPLTANGKVNYKLLQEKAFALADTPQTIVPPRNTLDQELLGWWQALLEKDAVSITDNFFEIGGNSLRLILLFNKISQQYPDVKMSHLFNYPTIQLQSDFIDGLTGDAAAESSAAGVKEISF</sequence>
<proteinExistence type="predicted"/>
<feature type="non-terminal residue" evidence="2">
    <location>
        <position position="1"/>
    </location>
</feature>
<dbReference type="Pfam" id="PF00668">
    <property type="entry name" value="Condensation"/>
    <property type="match status" value="1"/>
</dbReference>
<dbReference type="PROSITE" id="PS00455">
    <property type="entry name" value="AMP_BINDING"/>
    <property type="match status" value="1"/>
</dbReference>
<protein>
    <submittedName>
        <fullName evidence="2">Amino acid adenylation domain-containing protein</fullName>
    </submittedName>
</protein>
<organism evidence="2 3">
    <name type="scientific">Chitinophaga rupis</name>
    <dbReference type="NCBI Taxonomy" id="573321"/>
    <lineage>
        <taxon>Bacteria</taxon>
        <taxon>Pseudomonadati</taxon>
        <taxon>Bacteroidota</taxon>
        <taxon>Chitinophagia</taxon>
        <taxon>Chitinophagales</taxon>
        <taxon>Chitinophagaceae</taxon>
        <taxon>Chitinophaga</taxon>
    </lineage>
</organism>
<dbReference type="RefSeq" id="WP_143081227.1">
    <property type="nucleotide sequence ID" value="NZ_FOBB01000020.1"/>
</dbReference>
<dbReference type="SUPFAM" id="SSF56801">
    <property type="entry name" value="Acetyl-CoA synthetase-like"/>
    <property type="match status" value="1"/>
</dbReference>
<dbReference type="Pfam" id="PF00501">
    <property type="entry name" value="AMP-binding"/>
    <property type="match status" value="1"/>
</dbReference>
<dbReference type="Proteomes" id="UP000198984">
    <property type="component" value="Unassembled WGS sequence"/>
</dbReference>
<dbReference type="InterPro" id="IPR010071">
    <property type="entry name" value="AA_adenyl_dom"/>
</dbReference>
<dbReference type="CDD" id="cd05930">
    <property type="entry name" value="A_NRPS"/>
    <property type="match status" value="1"/>
</dbReference>
<dbReference type="CDD" id="cd19531">
    <property type="entry name" value="LCL_NRPS-like"/>
    <property type="match status" value="1"/>
</dbReference>
<dbReference type="GO" id="GO:0044550">
    <property type="term" value="P:secondary metabolite biosynthetic process"/>
    <property type="evidence" value="ECO:0007669"/>
    <property type="project" value="TreeGrafter"/>
</dbReference>
<name>A0A1H8KT37_9BACT</name>
<dbReference type="STRING" id="573321.SAMN04488505_1204"/>
<dbReference type="InterPro" id="IPR023213">
    <property type="entry name" value="CAT-like_dom_sf"/>
</dbReference>
<accession>A0A1H8KT37</accession>
<gene>
    <name evidence="2" type="ORF">SAMN04488505_1204</name>
</gene>
<feature type="domain" description="Carrier" evidence="1">
    <location>
        <begin position="1"/>
        <end position="57"/>
    </location>
</feature>
<dbReference type="Gene3D" id="3.40.50.980">
    <property type="match status" value="2"/>
</dbReference>
<dbReference type="GO" id="GO:0043041">
    <property type="term" value="P:amino acid activation for nonribosomal peptide biosynthetic process"/>
    <property type="evidence" value="ECO:0007669"/>
    <property type="project" value="TreeGrafter"/>
</dbReference>
<dbReference type="SUPFAM" id="SSF52777">
    <property type="entry name" value="CoA-dependent acyltransferases"/>
    <property type="match status" value="2"/>
</dbReference>
<dbReference type="InterPro" id="IPR045851">
    <property type="entry name" value="AMP-bd_C_sf"/>
</dbReference>
<dbReference type="EMBL" id="FOBB01000020">
    <property type="protein sequence ID" value="SEN95578.1"/>
    <property type="molecule type" value="Genomic_DNA"/>
</dbReference>
<dbReference type="InterPro" id="IPR025110">
    <property type="entry name" value="AMP-bd_C"/>
</dbReference>